<evidence type="ECO:0000256" key="8">
    <source>
        <dbReference type="ARBA" id="ARBA00022777"/>
    </source>
</evidence>
<comment type="subcellular location">
    <subcellularLocation>
        <location evidence="2">Membrane</location>
    </subcellularLocation>
</comment>
<keyword evidence="9" id="KW-0067">ATP-binding</keyword>
<dbReference type="SMART" id="SM00387">
    <property type="entry name" value="HATPase_c"/>
    <property type="match status" value="1"/>
</dbReference>
<evidence type="ECO:0000256" key="7">
    <source>
        <dbReference type="ARBA" id="ARBA00022741"/>
    </source>
</evidence>
<evidence type="ECO:0000256" key="9">
    <source>
        <dbReference type="ARBA" id="ARBA00022840"/>
    </source>
</evidence>
<evidence type="ECO:0000256" key="13">
    <source>
        <dbReference type="SAM" id="Phobius"/>
    </source>
</evidence>
<dbReference type="PRINTS" id="PR00344">
    <property type="entry name" value="BCTRLSENSOR"/>
</dbReference>
<dbReference type="GO" id="GO:0005524">
    <property type="term" value="F:ATP binding"/>
    <property type="evidence" value="ECO:0007669"/>
    <property type="project" value="UniProtKB-KW"/>
</dbReference>
<keyword evidence="11" id="KW-0902">Two-component regulatory system</keyword>
<proteinExistence type="predicted"/>
<dbReference type="Gene3D" id="3.30.565.10">
    <property type="entry name" value="Histidine kinase-like ATPase, C-terminal domain"/>
    <property type="match status" value="1"/>
</dbReference>
<dbReference type="InterPro" id="IPR050351">
    <property type="entry name" value="BphY/WalK/GraS-like"/>
</dbReference>
<dbReference type="OrthoDB" id="9792991at2"/>
<dbReference type="SMART" id="SM00388">
    <property type="entry name" value="HisKA"/>
    <property type="match status" value="1"/>
</dbReference>
<keyword evidence="4" id="KW-0597">Phosphoprotein</keyword>
<dbReference type="SUPFAM" id="SSF47384">
    <property type="entry name" value="Homodimeric domain of signal transducing histidine kinase"/>
    <property type="match status" value="1"/>
</dbReference>
<keyword evidence="7" id="KW-0547">Nucleotide-binding</keyword>
<feature type="transmembrane region" description="Helical" evidence="13">
    <location>
        <begin position="12"/>
        <end position="33"/>
    </location>
</feature>
<dbReference type="EMBL" id="CP015405">
    <property type="protein sequence ID" value="ANU75462.1"/>
    <property type="molecule type" value="Genomic_DNA"/>
</dbReference>
<protein>
    <recommendedName>
        <fullName evidence="3">histidine kinase</fullName>
        <ecNumber evidence="3">2.7.13.3</ecNumber>
    </recommendedName>
</protein>
<dbReference type="GO" id="GO:0016036">
    <property type="term" value="P:cellular response to phosphate starvation"/>
    <property type="evidence" value="ECO:0007669"/>
    <property type="project" value="TreeGrafter"/>
</dbReference>
<dbReference type="KEGG" id="byl:A4V09_06580"/>
<evidence type="ECO:0000256" key="6">
    <source>
        <dbReference type="ARBA" id="ARBA00022692"/>
    </source>
</evidence>
<dbReference type="PANTHER" id="PTHR45453">
    <property type="entry name" value="PHOSPHATE REGULON SENSOR PROTEIN PHOR"/>
    <property type="match status" value="1"/>
</dbReference>
<feature type="transmembrane region" description="Helical" evidence="13">
    <location>
        <begin position="77"/>
        <end position="97"/>
    </location>
</feature>
<sequence length="384" mass="43787">MVIKLKDRLLFLLKVIISFYVILIVCYGIFYLVDTLGNGLFLDWFVRKFVVSTSQENTDSGMSYYSQDISWPVLKDFLLKCFCAIVLFMAAVIYSTIHFYTRKKVKAAANEAVKLIHTYMNTENAKAEVIFSPPYGELGTEMERVKTVMEHHEQILKEESRRKSDLLTYLAHDLKTPLTSVMGYLSLLNEAPDMPEEQKEKYVGIAFDKACRLESLLNEFFEITRYNLQEIPLEKETIDLYYMLVQMMDEFYPILSAHGNTASLHADENLKLYGDPEKLARVFNNILKNAVAYSYPDTAIEISAKEIDESVEISIGNKGKTIPAQKLESIFEKFFRLDEARGSNTGGAGLGLAIAKEIVEQHGGTLRAESKEELTVFYVSLPKR</sequence>
<evidence type="ECO:0000313" key="16">
    <source>
        <dbReference type="Proteomes" id="UP000092574"/>
    </source>
</evidence>
<dbReference type="InterPro" id="IPR003594">
    <property type="entry name" value="HATPase_dom"/>
</dbReference>
<dbReference type="CDD" id="cd00082">
    <property type="entry name" value="HisKA"/>
    <property type="match status" value="1"/>
</dbReference>
<keyword evidence="8 15" id="KW-0418">Kinase</keyword>
<dbReference type="STRING" id="1796616.A4V09_06580"/>
<evidence type="ECO:0000313" key="15">
    <source>
        <dbReference type="EMBL" id="ANU75462.1"/>
    </source>
</evidence>
<feature type="domain" description="Histidine kinase" evidence="14">
    <location>
        <begin position="169"/>
        <end position="384"/>
    </location>
</feature>
<evidence type="ECO:0000256" key="2">
    <source>
        <dbReference type="ARBA" id="ARBA00004370"/>
    </source>
</evidence>
<dbReference type="InterPro" id="IPR004358">
    <property type="entry name" value="Sig_transdc_His_kin-like_C"/>
</dbReference>
<evidence type="ECO:0000256" key="12">
    <source>
        <dbReference type="ARBA" id="ARBA00023136"/>
    </source>
</evidence>
<dbReference type="SUPFAM" id="SSF55874">
    <property type="entry name" value="ATPase domain of HSP90 chaperone/DNA topoisomerase II/histidine kinase"/>
    <property type="match status" value="1"/>
</dbReference>
<dbReference type="InterPro" id="IPR036097">
    <property type="entry name" value="HisK_dim/P_sf"/>
</dbReference>
<dbReference type="FunFam" id="3.30.565.10:FF:000013">
    <property type="entry name" value="Two-component sensor histidine kinase"/>
    <property type="match status" value="1"/>
</dbReference>
<accession>A0A1C7IB40</accession>
<keyword evidence="5" id="KW-0808">Transferase</keyword>
<dbReference type="InterPro" id="IPR005467">
    <property type="entry name" value="His_kinase_dom"/>
</dbReference>
<reference evidence="15" key="1">
    <citation type="submission" date="2017-04" db="EMBL/GenBank/DDBJ databases">
        <title>Complete Genome Sequences of Twelve Strains of a Stable Defined Moderately Diverse Mouse Microbiota 2 (sDMDMm2).</title>
        <authorList>
            <person name="Uchimura Y."/>
            <person name="Wyss M."/>
            <person name="Brugiroux S."/>
            <person name="Limenitakis J.P."/>
            <person name="Stecher B."/>
            <person name="McCoy K.D."/>
            <person name="Macpherson A.J."/>
        </authorList>
    </citation>
    <scope>NUCLEOTIDE SEQUENCE</scope>
    <source>
        <strain evidence="15">YL58</strain>
    </source>
</reference>
<evidence type="ECO:0000256" key="11">
    <source>
        <dbReference type="ARBA" id="ARBA00023012"/>
    </source>
</evidence>
<evidence type="ECO:0000256" key="5">
    <source>
        <dbReference type="ARBA" id="ARBA00022679"/>
    </source>
</evidence>
<dbReference type="InterPro" id="IPR003661">
    <property type="entry name" value="HisK_dim/P_dom"/>
</dbReference>
<dbReference type="Pfam" id="PF02518">
    <property type="entry name" value="HATPase_c"/>
    <property type="match status" value="1"/>
</dbReference>
<dbReference type="PROSITE" id="PS50109">
    <property type="entry name" value="HIS_KIN"/>
    <property type="match status" value="1"/>
</dbReference>
<dbReference type="EC" id="2.7.13.3" evidence="3"/>
<keyword evidence="12 13" id="KW-0472">Membrane</keyword>
<dbReference type="InterPro" id="IPR036890">
    <property type="entry name" value="HATPase_C_sf"/>
</dbReference>
<keyword evidence="6 13" id="KW-0812">Transmembrane</keyword>
<comment type="catalytic activity">
    <reaction evidence="1">
        <text>ATP + protein L-histidine = ADP + protein N-phospho-L-histidine.</text>
        <dbReference type="EC" id="2.7.13.3"/>
    </reaction>
</comment>
<keyword evidence="10 13" id="KW-1133">Transmembrane helix</keyword>
<dbReference type="RefSeq" id="WP_065541658.1">
    <property type="nucleotide sequence ID" value="NZ_CP015405.2"/>
</dbReference>
<gene>
    <name evidence="15" type="ORF">A4V09_06580</name>
</gene>
<dbReference type="Proteomes" id="UP000092574">
    <property type="component" value="Chromosome"/>
</dbReference>
<evidence type="ECO:0000256" key="3">
    <source>
        <dbReference type="ARBA" id="ARBA00012438"/>
    </source>
</evidence>
<dbReference type="Pfam" id="PF00512">
    <property type="entry name" value="HisKA"/>
    <property type="match status" value="1"/>
</dbReference>
<evidence type="ECO:0000256" key="10">
    <source>
        <dbReference type="ARBA" id="ARBA00022989"/>
    </source>
</evidence>
<dbReference type="AlphaFoldDB" id="A0A1C7IB40"/>
<dbReference type="GO" id="GO:0005886">
    <property type="term" value="C:plasma membrane"/>
    <property type="evidence" value="ECO:0007669"/>
    <property type="project" value="TreeGrafter"/>
</dbReference>
<dbReference type="Gene3D" id="1.10.287.130">
    <property type="match status" value="1"/>
</dbReference>
<dbReference type="PANTHER" id="PTHR45453:SF1">
    <property type="entry name" value="PHOSPHATE REGULON SENSOR PROTEIN PHOR"/>
    <property type="match status" value="1"/>
</dbReference>
<name>A0A1C7IB40_9FIRM</name>
<keyword evidence="16" id="KW-1185">Reference proteome</keyword>
<evidence type="ECO:0000259" key="14">
    <source>
        <dbReference type="PROSITE" id="PS50109"/>
    </source>
</evidence>
<evidence type="ECO:0000256" key="1">
    <source>
        <dbReference type="ARBA" id="ARBA00000085"/>
    </source>
</evidence>
<organism evidence="15 16">
    <name type="scientific">Blautia pseudococcoides</name>
    <dbReference type="NCBI Taxonomy" id="1796616"/>
    <lineage>
        <taxon>Bacteria</taxon>
        <taxon>Bacillati</taxon>
        <taxon>Bacillota</taxon>
        <taxon>Clostridia</taxon>
        <taxon>Lachnospirales</taxon>
        <taxon>Lachnospiraceae</taxon>
        <taxon>Blautia</taxon>
    </lineage>
</organism>
<dbReference type="GO" id="GO:0000155">
    <property type="term" value="F:phosphorelay sensor kinase activity"/>
    <property type="evidence" value="ECO:0007669"/>
    <property type="project" value="InterPro"/>
</dbReference>
<dbReference type="GO" id="GO:0004721">
    <property type="term" value="F:phosphoprotein phosphatase activity"/>
    <property type="evidence" value="ECO:0007669"/>
    <property type="project" value="TreeGrafter"/>
</dbReference>
<evidence type="ECO:0000256" key="4">
    <source>
        <dbReference type="ARBA" id="ARBA00022553"/>
    </source>
</evidence>